<evidence type="ECO:0000313" key="1">
    <source>
        <dbReference type="EMBL" id="XBX73586.1"/>
    </source>
</evidence>
<proteinExistence type="predicted"/>
<dbReference type="InterPro" id="IPR010064">
    <property type="entry name" value="HK97-gp10_tail"/>
</dbReference>
<reference evidence="1" key="2">
    <citation type="submission" date="2024-06" db="EMBL/GenBank/DDBJ databases">
        <authorList>
            <person name="Petrova K.O."/>
            <person name="Toshchakov S.V."/>
            <person name="Boltjanskaja Y.V."/>
            <person name="Kevbrin V."/>
        </authorList>
    </citation>
    <scope>NUCLEOTIDE SEQUENCE</scope>
    <source>
        <strain evidence="1">Z-910T</strain>
    </source>
</reference>
<organism evidence="1">
    <name type="scientific">Proteinivorax tanatarense</name>
    <dbReference type="NCBI Taxonomy" id="1260629"/>
    <lineage>
        <taxon>Bacteria</taxon>
        <taxon>Bacillati</taxon>
        <taxon>Bacillota</taxon>
        <taxon>Clostridia</taxon>
        <taxon>Eubacteriales</taxon>
        <taxon>Proteinivoracaceae</taxon>
        <taxon>Proteinivorax</taxon>
    </lineage>
</organism>
<dbReference type="EMBL" id="CP158367">
    <property type="protein sequence ID" value="XBX73586.1"/>
    <property type="molecule type" value="Genomic_DNA"/>
</dbReference>
<name>A0AAU7VIA1_9FIRM</name>
<dbReference type="RefSeq" id="WP_350342348.1">
    <property type="nucleotide sequence ID" value="NZ_CP158367.1"/>
</dbReference>
<accession>A0AAU7VIA1</accession>
<gene>
    <name evidence="1" type="ORF">PRVXT_001576</name>
</gene>
<dbReference type="NCBIfam" id="TIGR01725">
    <property type="entry name" value="phge_HK97_gp10"/>
    <property type="match status" value="1"/>
</dbReference>
<dbReference type="Pfam" id="PF04883">
    <property type="entry name" value="HK97-gp10_like"/>
    <property type="match status" value="1"/>
</dbReference>
<dbReference type="AlphaFoldDB" id="A0AAU7VIA1"/>
<protein>
    <submittedName>
        <fullName evidence="1">HK97-gp10 family putative phage morphogenesis protein</fullName>
    </submittedName>
</protein>
<reference evidence="1" key="1">
    <citation type="journal article" date="2013" name="Extremophiles">
        <title>Proteinivorax tanatarense gen. nov., sp. nov., an anaerobic, haloalkaliphilic, proteolytic bacterium isolated from a decaying algal bloom, and proposal of Proteinivoraceae fam. nov.</title>
        <authorList>
            <person name="Kevbrin V."/>
            <person name="Boltyanskaya Y."/>
            <person name="Zhilina T."/>
            <person name="Kolganova T."/>
            <person name="Lavrentjeva E."/>
            <person name="Kuznetsov B."/>
        </authorList>
    </citation>
    <scope>NUCLEOTIDE SEQUENCE</scope>
    <source>
        <strain evidence="1">Z-910T</strain>
    </source>
</reference>
<sequence>MANLKLEGVDNLAKELQKLNQKGKRIENKALKSAGNVVEKAIKEETPTDSGSLKDSIFTSNIKTKEGIKHVEVGPDKDGWYGAFIEFGTVNITANPFMGRGYEKSKEQAETEIANELKRGLGL</sequence>